<keyword evidence="1" id="KW-1133">Transmembrane helix</keyword>
<dbReference type="Pfam" id="PF09560">
    <property type="entry name" value="Spore_YunB"/>
    <property type="match status" value="1"/>
</dbReference>
<evidence type="ECO:0000313" key="2">
    <source>
        <dbReference type="EMBL" id="MBD3108788.1"/>
    </source>
</evidence>
<evidence type="ECO:0000256" key="1">
    <source>
        <dbReference type="SAM" id="Phobius"/>
    </source>
</evidence>
<protein>
    <submittedName>
        <fullName evidence="2">Sporulation protein YunB</fullName>
    </submittedName>
</protein>
<gene>
    <name evidence="2" type="primary">yunB</name>
    <name evidence="2" type="ORF">IEO70_10450</name>
</gene>
<dbReference type="RefSeq" id="WP_190998319.1">
    <property type="nucleotide sequence ID" value="NZ_JACXSI010000023.1"/>
</dbReference>
<dbReference type="EMBL" id="JACXSI010000023">
    <property type="protein sequence ID" value="MBD3108788.1"/>
    <property type="molecule type" value="Genomic_DNA"/>
</dbReference>
<accession>A0A927HCU4</accession>
<organism evidence="2 3">
    <name type="scientific">Peribacillus faecalis</name>
    <dbReference type="NCBI Taxonomy" id="2772559"/>
    <lineage>
        <taxon>Bacteria</taxon>
        <taxon>Bacillati</taxon>
        <taxon>Bacillota</taxon>
        <taxon>Bacilli</taxon>
        <taxon>Bacillales</taxon>
        <taxon>Bacillaceae</taxon>
        <taxon>Peribacillus</taxon>
    </lineage>
</organism>
<name>A0A927HCU4_9BACI</name>
<dbReference type="NCBIfam" id="TIGR02832">
    <property type="entry name" value="spo_yunB"/>
    <property type="match status" value="1"/>
</dbReference>
<keyword evidence="3" id="KW-1185">Reference proteome</keyword>
<feature type="transmembrane region" description="Helical" evidence="1">
    <location>
        <begin position="22"/>
        <end position="41"/>
    </location>
</feature>
<dbReference type="AlphaFoldDB" id="A0A927HCU4"/>
<sequence>MKRWGYRRSIIFRRKPLGWKKIFLYSLLLFLLVNFISLYFVEKRITPIIHNVAKVELQRTATEAIIASIDANITSKIDMDELILENHREGRASTFSFNPKVYNEALTTTTEDIERRLGLKKNEQPGEEGTDSQMQNIVYRIPLGVATNVNLFANSGPEVPVRLSLVRDVDSQIRTKMTHSGINNTFFELFVDIEVEMQIVIPFYSDREPIKQSVKIGDYFIEGEVPSYYGTGISIPPPAPEEKDKE</sequence>
<keyword evidence="1" id="KW-0472">Membrane</keyword>
<comment type="caution">
    <text evidence="2">The sequence shown here is derived from an EMBL/GenBank/DDBJ whole genome shotgun (WGS) entry which is preliminary data.</text>
</comment>
<evidence type="ECO:0000313" key="3">
    <source>
        <dbReference type="Proteomes" id="UP000602076"/>
    </source>
</evidence>
<dbReference type="InterPro" id="IPR014197">
    <property type="entry name" value="Sporulation_prot_YunB"/>
</dbReference>
<keyword evidence="1" id="KW-0812">Transmembrane</keyword>
<proteinExistence type="predicted"/>
<reference evidence="2" key="1">
    <citation type="submission" date="2020-09" db="EMBL/GenBank/DDBJ databases">
        <title>Bacillus faecalis sp. nov., a moderately halophilic bacterium isolated from cow faeces.</title>
        <authorList>
            <person name="Jiang L."/>
            <person name="Lee J."/>
        </authorList>
    </citation>
    <scope>NUCLEOTIDE SEQUENCE</scope>
    <source>
        <strain evidence="2">AGMB 02131</strain>
    </source>
</reference>
<dbReference type="Proteomes" id="UP000602076">
    <property type="component" value="Unassembled WGS sequence"/>
</dbReference>
<dbReference type="PIRSF" id="PIRSF021383">
    <property type="entry name" value="YunB"/>
    <property type="match status" value="1"/>
</dbReference>